<dbReference type="AlphaFoldDB" id="C5LPD9"/>
<feature type="region of interest" description="Disordered" evidence="1">
    <location>
        <begin position="840"/>
        <end position="866"/>
    </location>
</feature>
<feature type="compositionally biased region" description="Basic and acidic residues" evidence="1">
    <location>
        <begin position="110"/>
        <end position="125"/>
    </location>
</feature>
<feature type="compositionally biased region" description="Low complexity" evidence="1">
    <location>
        <begin position="524"/>
        <end position="556"/>
    </location>
</feature>
<dbReference type="RefSeq" id="XP_002768683.1">
    <property type="nucleotide sequence ID" value="XM_002768637.1"/>
</dbReference>
<dbReference type="InterPro" id="IPR052394">
    <property type="entry name" value="LRR-containing"/>
</dbReference>
<dbReference type="SUPFAM" id="SSF52047">
    <property type="entry name" value="RNI-like"/>
    <property type="match status" value="1"/>
</dbReference>
<dbReference type="InterPro" id="IPR032675">
    <property type="entry name" value="LRR_dom_sf"/>
</dbReference>
<feature type="compositionally biased region" description="Polar residues" evidence="1">
    <location>
        <begin position="381"/>
        <end position="392"/>
    </location>
</feature>
<sequence length="1128" mass="120124">MSYARKSLSFGTETGEVDRRSSSSVQYNTLAQQQHAAPSTTTTTTTTTVGLLFDEEGGAVTTPIPTTTTVASVGLLFDEEGGAVTTPISTTTTTRAPVRNSMVLSFGSEEGTKEESSSQSEHESIEVDTSSTSSEEVAQAVVLADNSTTGVNRPACHSSPKSVRVYNSETGAPISMNTEDPLAPYKLDILLSTLYVGPAPTDLLLTAITKDGNIVEFRFSDRRALKCFLVYLFEKKTLGEDKQDRGIAEEEGDGDIEEIPINSNSTAVKAEFSEEEAGVVEENQLVFGEPRPTPASTTSGLLEFGEDDGHVGPRSEPGDDGSRMLSFGVEEGEAEKVIEEESSHIPTPSTARALENTTTTTTTTTEPGARLVTFAEHKGEVTTTAAPTNSLAFDSEEGTAEEVAESSQMEERSRPIKEPNRLLQFQEEDGEAVKKEEAVVEVGGDSGKGSGHSERLGGDSEVAESGETIKRPGSTSTTTPAPTEPASSPASLNFDMREGETPTNTGRGLLAFGVEEGEAEHVAESVSTNTAITTTTRAPSSSTSTAPLTPEPTTAPLLFGNEEGEAERVAASESVFLWIADHGFGLERTVGKWTLTMVSGVTLGGDTRVTQGRSRIEEGGQEFREDRRTSSNTTNSRSRRPESKPGECGGDAGTMFEEDVGEVKSHEPTEVVDTKEEIGEVARPPTPRPLNFREHDGVVEAKPGDDGPLSFGGDGGSLRNVLLGGDTTTQQGAGTIEEGGSFLNNTESKHTESTVKYKGQSSSGRSPGSTTPGGWRVRVVKLIDGGKDLTSKSKAQRLDDLNIVGGTHSQKQAGRIEEGGSYLNDALRTQHNETTVMVNGEEKDSASGGWRAKTVNDLPNGPSLAHQQLLGSASSIDAVPNATDVSLKPKEDGSLTNTDTTGTERVSKPSLATADPRAIALGSLITGIEPLKQQTDTALLSRLSMMEELDFSNNQIGTKAGIEIANWLCREGEHVDGNNSTGMKSVFVDSCDLDFDAVHAIINAIGHPNKADYPAAKLENLDISNPRLHKHHNSELIYEHIGRMLAYNTSLKELHLGKMLIKDDTLKILSDALVSNPNNEIAVLDLRCNLIGWKGLQALSVYIQSEACKLTHLNLEANRIGEGCVDST</sequence>
<protein>
    <submittedName>
        <fullName evidence="2">Uncharacterized protein</fullName>
    </submittedName>
</protein>
<dbReference type="InterPro" id="IPR001611">
    <property type="entry name" value="Leu-rich_rpt"/>
</dbReference>
<dbReference type="PANTHER" id="PTHR24114">
    <property type="entry name" value="LEUCINE RICH REPEAT FAMILY PROTEIN"/>
    <property type="match status" value="1"/>
</dbReference>
<feature type="compositionally biased region" description="Basic and acidic residues" evidence="1">
    <location>
        <begin position="614"/>
        <end position="629"/>
    </location>
</feature>
<keyword evidence="3" id="KW-1185">Reference proteome</keyword>
<dbReference type="Gene3D" id="3.80.10.10">
    <property type="entry name" value="Ribonuclease Inhibitor"/>
    <property type="match status" value="1"/>
</dbReference>
<dbReference type="GeneID" id="9039885"/>
<feature type="region of interest" description="Disordered" evidence="1">
    <location>
        <begin position="604"/>
        <end position="654"/>
    </location>
</feature>
<dbReference type="EMBL" id="GG684111">
    <property type="protein sequence ID" value="EER01401.1"/>
    <property type="molecule type" value="Genomic_DNA"/>
</dbReference>
<feature type="region of interest" description="Disordered" evidence="1">
    <location>
        <begin position="522"/>
        <end position="556"/>
    </location>
</feature>
<feature type="region of interest" description="Disordered" evidence="1">
    <location>
        <begin position="883"/>
        <end position="911"/>
    </location>
</feature>
<feature type="compositionally biased region" description="Acidic residues" evidence="1">
    <location>
        <begin position="394"/>
        <end position="404"/>
    </location>
</feature>
<evidence type="ECO:0000313" key="3">
    <source>
        <dbReference type="Proteomes" id="UP000007800"/>
    </source>
</evidence>
<dbReference type="Proteomes" id="UP000007800">
    <property type="component" value="Unassembled WGS sequence"/>
</dbReference>
<accession>C5LPD9</accession>
<feature type="region of interest" description="Disordered" evidence="1">
    <location>
        <begin position="333"/>
        <end position="508"/>
    </location>
</feature>
<gene>
    <name evidence="2" type="ORF">Pmar_PMAR027530</name>
</gene>
<feature type="compositionally biased region" description="Polar residues" evidence="1">
    <location>
        <begin position="22"/>
        <end position="39"/>
    </location>
</feature>
<dbReference type="OMA" id="ISMNTED"/>
<evidence type="ECO:0000256" key="1">
    <source>
        <dbReference type="SAM" id="MobiDB-lite"/>
    </source>
</evidence>
<feature type="compositionally biased region" description="Low complexity" evidence="1">
    <location>
        <begin position="472"/>
        <end position="491"/>
    </location>
</feature>
<feature type="region of interest" description="Disordered" evidence="1">
    <location>
        <begin position="1"/>
        <end position="43"/>
    </location>
</feature>
<name>C5LPD9_PERM5</name>
<feature type="compositionally biased region" description="Basic and acidic residues" evidence="1">
    <location>
        <begin position="409"/>
        <end position="420"/>
    </location>
</feature>
<feature type="region of interest" description="Disordered" evidence="1">
    <location>
        <begin position="107"/>
        <end position="135"/>
    </location>
</feature>
<evidence type="ECO:0000313" key="2">
    <source>
        <dbReference type="EMBL" id="EER01401.1"/>
    </source>
</evidence>
<feature type="compositionally biased region" description="Low complexity" evidence="1">
    <location>
        <begin position="759"/>
        <end position="774"/>
    </location>
</feature>
<dbReference type="OrthoDB" id="444318at2759"/>
<feature type="region of interest" description="Disordered" evidence="1">
    <location>
        <begin position="732"/>
        <end position="774"/>
    </location>
</feature>
<organism evidence="3">
    <name type="scientific">Perkinsus marinus (strain ATCC 50983 / TXsc)</name>
    <dbReference type="NCBI Taxonomy" id="423536"/>
    <lineage>
        <taxon>Eukaryota</taxon>
        <taxon>Sar</taxon>
        <taxon>Alveolata</taxon>
        <taxon>Perkinsozoa</taxon>
        <taxon>Perkinsea</taxon>
        <taxon>Perkinsida</taxon>
        <taxon>Perkinsidae</taxon>
        <taxon>Perkinsus</taxon>
    </lineage>
</organism>
<feature type="compositionally biased region" description="Basic and acidic residues" evidence="1">
    <location>
        <begin position="334"/>
        <end position="343"/>
    </location>
</feature>
<reference evidence="2 3" key="1">
    <citation type="submission" date="2008-07" db="EMBL/GenBank/DDBJ databases">
        <authorList>
            <person name="El-Sayed N."/>
            <person name="Caler E."/>
            <person name="Inman J."/>
            <person name="Amedeo P."/>
            <person name="Hass B."/>
            <person name="Wortman J."/>
        </authorList>
    </citation>
    <scope>NUCLEOTIDE SEQUENCE [LARGE SCALE GENOMIC DNA]</scope>
    <source>
        <strain evidence="3">ATCC 50983 / TXsc</strain>
    </source>
</reference>
<proteinExistence type="predicted"/>
<dbReference type="Pfam" id="PF13516">
    <property type="entry name" value="LRR_6"/>
    <property type="match status" value="1"/>
</dbReference>
<dbReference type="InParanoid" id="C5LPD9"/>
<dbReference type="PANTHER" id="PTHR24114:SF2">
    <property type="entry name" value="F-BOX DOMAIN-CONTAINING PROTEIN-RELATED"/>
    <property type="match status" value="1"/>
</dbReference>
<feature type="compositionally biased region" description="Polar residues" evidence="1">
    <location>
        <begin position="894"/>
        <end position="904"/>
    </location>
</feature>